<dbReference type="Gene3D" id="3.30.420.10">
    <property type="entry name" value="Ribonuclease H-like superfamily/Ribonuclease H"/>
    <property type="match status" value="1"/>
</dbReference>
<evidence type="ECO:0000313" key="3">
    <source>
        <dbReference type="Proteomes" id="UP000887159"/>
    </source>
</evidence>
<sequence length="176" mass="19342">MQVSNVVWSSMLVVLVVLILGRSVLAGDDAGVAVQWYPKCAPLETDLVISYAKIAAIRTALSQLQCHLEKFTRAVILSNSRADLLVVVSESNPKTQDVLGCHHDLKNLSSLEKNIVLQRIHAHCGIQSNQKADFLAKKGDLVMQKVYSPLSFHSIKNLIKRSIKARALDGLRGMLS</sequence>
<keyword evidence="1" id="KW-0732">Signal</keyword>
<protein>
    <recommendedName>
        <fullName evidence="4">RNase H type-1 domain-containing protein</fullName>
    </recommendedName>
</protein>
<dbReference type="EMBL" id="BMAU01021395">
    <property type="protein sequence ID" value="GFY30933.1"/>
    <property type="molecule type" value="Genomic_DNA"/>
</dbReference>
<feature type="signal peptide" evidence="1">
    <location>
        <begin position="1"/>
        <end position="26"/>
    </location>
</feature>
<keyword evidence="3" id="KW-1185">Reference proteome</keyword>
<dbReference type="GO" id="GO:0003676">
    <property type="term" value="F:nucleic acid binding"/>
    <property type="evidence" value="ECO:0007669"/>
    <property type="project" value="InterPro"/>
</dbReference>
<proteinExistence type="predicted"/>
<accession>A0A8X7BH37</accession>
<name>A0A8X7BH37_TRICX</name>
<dbReference type="AlphaFoldDB" id="A0A8X7BH37"/>
<evidence type="ECO:0000256" key="1">
    <source>
        <dbReference type="SAM" id="SignalP"/>
    </source>
</evidence>
<evidence type="ECO:0000313" key="2">
    <source>
        <dbReference type="EMBL" id="GFY30933.1"/>
    </source>
</evidence>
<dbReference type="SUPFAM" id="SSF53098">
    <property type="entry name" value="Ribonuclease H-like"/>
    <property type="match status" value="1"/>
</dbReference>
<reference evidence="2" key="1">
    <citation type="submission" date="2020-08" db="EMBL/GenBank/DDBJ databases">
        <title>Multicomponent nature underlies the extraordinary mechanical properties of spider dragline silk.</title>
        <authorList>
            <person name="Kono N."/>
            <person name="Nakamura H."/>
            <person name="Mori M."/>
            <person name="Yoshida Y."/>
            <person name="Ohtoshi R."/>
            <person name="Malay A.D."/>
            <person name="Moran D.A.P."/>
            <person name="Tomita M."/>
            <person name="Numata K."/>
            <person name="Arakawa K."/>
        </authorList>
    </citation>
    <scope>NUCLEOTIDE SEQUENCE</scope>
</reference>
<dbReference type="InterPro" id="IPR012337">
    <property type="entry name" value="RNaseH-like_sf"/>
</dbReference>
<evidence type="ECO:0008006" key="4">
    <source>
        <dbReference type="Google" id="ProtNLM"/>
    </source>
</evidence>
<organism evidence="2 3">
    <name type="scientific">Trichonephila clavipes</name>
    <name type="common">Golden silk orbweaver</name>
    <name type="synonym">Nephila clavipes</name>
    <dbReference type="NCBI Taxonomy" id="2585209"/>
    <lineage>
        <taxon>Eukaryota</taxon>
        <taxon>Metazoa</taxon>
        <taxon>Ecdysozoa</taxon>
        <taxon>Arthropoda</taxon>
        <taxon>Chelicerata</taxon>
        <taxon>Arachnida</taxon>
        <taxon>Araneae</taxon>
        <taxon>Araneomorphae</taxon>
        <taxon>Entelegynae</taxon>
        <taxon>Araneoidea</taxon>
        <taxon>Nephilidae</taxon>
        <taxon>Trichonephila</taxon>
    </lineage>
</organism>
<comment type="caution">
    <text evidence="2">The sequence shown here is derived from an EMBL/GenBank/DDBJ whole genome shotgun (WGS) entry which is preliminary data.</text>
</comment>
<feature type="chain" id="PRO_5036465627" description="RNase H type-1 domain-containing protein" evidence="1">
    <location>
        <begin position="27"/>
        <end position="176"/>
    </location>
</feature>
<dbReference type="Proteomes" id="UP000887159">
    <property type="component" value="Unassembled WGS sequence"/>
</dbReference>
<gene>
    <name evidence="2" type="ORF">TNCV_1629071</name>
</gene>
<dbReference type="InterPro" id="IPR036397">
    <property type="entry name" value="RNaseH_sf"/>
</dbReference>